<evidence type="ECO:0000313" key="2">
    <source>
        <dbReference type="Proteomes" id="UP000274822"/>
    </source>
</evidence>
<accession>A0A433QVV1</accession>
<keyword evidence="2" id="KW-1185">Reference proteome</keyword>
<organism evidence="1 2">
    <name type="scientific">Jimgerdemannia flammicorona</name>
    <dbReference type="NCBI Taxonomy" id="994334"/>
    <lineage>
        <taxon>Eukaryota</taxon>
        <taxon>Fungi</taxon>
        <taxon>Fungi incertae sedis</taxon>
        <taxon>Mucoromycota</taxon>
        <taxon>Mucoromycotina</taxon>
        <taxon>Endogonomycetes</taxon>
        <taxon>Endogonales</taxon>
        <taxon>Endogonaceae</taxon>
        <taxon>Jimgerdemannia</taxon>
    </lineage>
</organism>
<dbReference type="Proteomes" id="UP000274822">
    <property type="component" value="Unassembled WGS sequence"/>
</dbReference>
<name>A0A433QVV1_9FUNG</name>
<sequence length="113" mass="12084">MEALLVTDDLDGTCLARLVVKSLDNLAKGAFAEGLDNLVAEAQVVLHDNVVVTTLVVEAEVVGRLLRGGLLFLGMLANKVDLRIFKNLGALVQGEVRSIEFQGRCVGSKHQGK</sequence>
<dbReference type="EMBL" id="RBNJ01000856">
    <property type="protein sequence ID" value="RUS33896.1"/>
    <property type="molecule type" value="Genomic_DNA"/>
</dbReference>
<gene>
    <name evidence="1" type="ORF">BC938DRAFT_483365</name>
</gene>
<protein>
    <submittedName>
        <fullName evidence="1">Uncharacterized protein</fullName>
    </submittedName>
</protein>
<comment type="caution">
    <text evidence="1">The sequence shown here is derived from an EMBL/GenBank/DDBJ whole genome shotgun (WGS) entry which is preliminary data.</text>
</comment>
<evidence type="ECO:0000313" key="1">
    <source>
        <dbReference type="EMBL" id="RUS33896.1"/>
    </source>
</evidence>
<dbReference type="AlphaFoldDB" id="A0A433QVV1"/>
<reference evidence="1 2" key="1">
    <citation type="journal article" date="2018" name="New Phytol.">
        <title>Phylogenomics of Endogonaceae and evolution of mycorrhizas within Mucoromycota.</title>
        <authorList>
            <person name="Chang Y."/>
            <person name="Desiro A."/>
            <person name="Na H."/>
            <person name="Sandor L."/>
            <person name="Lipzen A."/>
            <person name="Clum A."/>
            <person name="Barry K."/>
            <person name="Grigoriev I.V."/>
            <person name="Martin F.M."/>
            <person name="Stajich J.E."/>
            <person name="Smith M.E."/>
            <person name="Bonito G."/>
            <person name="Spatafora J.W."/>
        </authorList>
    </citation>
    <scope>NUCLEOTIDE SEQUENCE [LARGE SCALE GENOMIC DNA]</scope>
    <source>
        <strain evidence="1 2">AD002</strain>
    </source>
</reference>
<proteinExistence type="predicted"/>